<dbReference type="InParanoid" id="A0A251UTL5"/>
<dbReference type="AlphaFoldDB" id="A0A251UTL5"/>
<organism evidence="1 2">
    <name type="scientific">Helianthus annuus</name>
    <name type="common">Common sunflower</name>
    <dbReference type="NCBI Taxonomy" id="4232"/>
    <lineage>
        <taxon>Eukaryota</taxon>
        <taxon>Viridiplantae</taxon>
        <taxon>Streptophyta</taxon>
        <taxon>Embryophyta</taxon>
        <taxon>Tracheophyta</taxon>
        <taxon>Spermatophyta</taxon>
        <taxon>Magnoliopsida</taxon>
        <taxon>eudicotyledons</taxon>
        <taxon>Gunneridae</taxon>
        <taxon>Pentapetalae</taxon>
        <taxon>asterids</taxon>
        <taxon>campanulids</taxon>
        <taxon>Asterales</taxon>
        <taxon>Asteraceae</taxon>
        <taxon>Asteroideae</taxon>
        <taxon>Heliantheae alliance</taxon>
        <taxon>Heliantheae</taxon>
        <taxon>Helianthus</taxon>
    </lineage>
</organism>
<evidence type="ECO:0000313" key="1">
    <source>
        <dbReference type="EMBL" id="OTG26399.1"/>
    </source>
</evidence>
<reference evidence="2" key="1">
    <citation type="journal article" date="2017" name="Nature">
        <title>The sunflower genome provides insights into oil metabolism, flowering and Asterid evolution.</title>
        <authorList>
            <person name="Badouin H."/>
            <person name="Gouzy J."/>
            <person name="Grassa C.J."/>
            <person name="Murat F."/>
            <person name="Staton S.E."/>
            <person name="Cottret L."/>
            <person name="Lelandais-Briere C."/>
            <person name="Owens G.L."/>
            <person name="Carrere S."/>
            <person name="Mayjonade B."/>
            <person name="Legrand L."/>
            <person name="Gill N."/>
            <person name="Kane N.C."/>
            <person name="Bowers J.E."/>
            <person name="Hubner S."/>
            <person name="Bellec A."/>
            <person name="Berard A."/>
            <person name="Berges H."/>
            <person name="Blanchet N."/>
            <person name="Boniface M.C."/>
            <person name="Brunel D."/>
            <person name="Catrice O."/>
            <person name="Chaidir N."/>
            <person name="Claudel C."/>
            <person name="Donnadieu C."/>
            <person name="Faraut T."/>
            <person name="Fievet G."/>
            <person name="Helmstetter N."/>
            <person name="King M."/>
            <person name="Knapp S.J."/>
            <person name="Lai Z."/>
            <person name="Le Paslier M.C."/>
            <person name="Lippi Y."/>
            <person name="Lorenzon L."/>
            <person name="Mandel J.R."/>
            <person name="Marage G."/>
            <person name="Marchand G."/>
            <person name="Marquand E."/>
            <person name="Bret-Mestries E."/>
            <person name="Morien E."/>
            <person name="Nambeesan S."/>
            <person name="Nguyen T."/>
            <person name="Pegot-Espagnet P."/>
            <person name="Pouilly N."/>
            <person name="Raftis F."/>
            <person name="Sallet E."/>
            <person name="Schiex T."/>
            <person name="Thomas J."/>
            <person name="Vandecasteele C."/>
            <person name="Vares D."/>
            <person name="Vear F."/>
            <person name="Vautrin S."/>
            <person name="Crespi M."/>
            <person name="Mangin B."/>
            <person name="Burke J.M."/>
            <person name="Salse J."/>
            <person name="Munos S."/>
            <person name="Vincourt P."/>
            <person name="Rieseberg L.H."/>
            <person name="Langlade N.B."/>
        </authorList>
    </citation>
    <scope>NUCLEOTIDE SEQUENCE [LARGE SCALE GENOMIC DNA]</scope>
    <source>
        <strain evidence="2">cv. SF193</strain>
    </source>
</reference>
<keyword evidence="2" id="KW-1185">Reference proteome</keyword>
<dbReference type="Proteomes" id="UP000215914">
    <property type="component" value="Chromosome 5"/>
</dbReference>
<gene>
    <name evidence="1" type="ORF">HannXRQ_Chr05g0158231</name>
</gene>
<name>A0A251UTL5_HELAN</name>
<accession>A0A251UTL5</accession>
<proteinExistence type="predicted"/>
<protein>
    <recommendedName>
        <fullName evidence="3">RNase H type-1 domain-containing protein</fullName>
    </recommendedName>
</protein>
<dbReference type="EMBL" id="CM007894">
    <property type="protein sequence ID" value="OTG26399.1"/>
    <property type="molecule type" value="Genomic_DNA"/>
</dbReference>
<sequence length="94" mass="10503">MNTFQACNIKQIPRSQNKKADALSKLASLTFAHLTKKVLVEVLKARSIDELEVGGCKTHELGIFLAFNASGYRRTIEEMRCLPNPLPNTKKSKT</sequence>
<evidence type="ECO:0000313" key="2">
    <source>
        <dbReference type="Proteomes" id="UP000215914"/>
    </source>
</evidence>
<evidence type="ECO:0008006" key="3">
    <source>
        <dbReference type="Google" id="ProtNLM"/>
    </source>
</evidence>